<name>A0A0K8MBH6_9PROT</name>
<evidence type="ECO:0000259" key="1">
    <source>
        <dbReference type="PROSITE" id="PS51704"/>
    </source>
</evidence>
<keyword evidence="3" id="KW-1185">Reference proteome</keyword>
<dbReference type="InterPro" id="IPR017946">
    <property type="entry name" value="PLC-like_Pdiesterase_TIM-brl"/>
</dbReference>
<dbReference type="PANTHER" id="PTHR46211">
    <property type="entry name" value="GLYCEROPHOSPHORYL DIESTER PHOSPHODIESTERASE"/>
    <property type="match status" value="1"/>
</dbReference>
<feature type="domain" description="GP-PDE" evidence="1">
    <location>
        <begin position="38"/>
        <end position="325"/>
    </location>
</feature>
<dbReference type="GO" id="GO:0006629">
    <property type="term" value="P:lipid metabolic process"/>
    <property type="evidence" value="ECO:0007669"/>
    <property type="project" value="InterPro"/>
</dbReference>
<dbReference type="AlphaFoldDB" id="A0A0K8MBH6"/>
<dbReference type="OrthoDB" id="9787897at2"/>
<dbReference type="SUPFAM" id="SSF51695">
    <property type="entry name" value="PLC-like phosphodiesterases"/>
    <property type="match status" value="1"/>
</dbReference>
<dbReference type="PROSITE" id="PS51704">
    <property type="entry name" value="GP_PDE"/>
    <property type="match status" value="1"/>
</dbReference>
<sequence length="335" mass="37936">MKIYGIASSVLNFLLVLRVTGKMQNSCDSKGIIFPHRPKVIGHRGCAGLAPENTLSAFVKAIDLGVDAIEFDVHCTRDGEVVVYHDMKLNPETTKDARGEWIGDTPLYLRDLAFQELQQYTIGEAKPGSLYAASHLFMKQTRNERIPTLRQVFDLARRKGDTNLEFFVELKTSPIPGDYASDPETLVFATLEQIQAAGVIERTHILSFDARSLDLVHSLSPRLRTNYLIESGLPYDSPWIAWLRFASFKDTPQRIVRLKGGFCWSPQFKDYNFQYITAQHIKEAHKEGLMVVVWTPNEPEDLQKMIDLGVDGITTDRPDILLDLLKRTTYQGCES</sequence>
<dbReference type="Proteomes" id="UP000036771">
    <property type="component" value="Unassembled WGS sequence"/>
</dbReference>
<dbReference type="InterPro" id="IPR030395">
    <property type="entry name" value="GP_PDE_dom"/>
</dbReference>
<proteinExistence type="predicted"/>
<dbReference type="GO" id="GO:0008081">
    <property type="term" value="F:phosphoric diester hydrolase activity"/>
    <property type="evidence" value="ECO:0007669"/>
    <property type="project" value="InterPro"/>
</dbReference>
<dbReference type="Gene3D" id="3.20.20.190">
    <property type="entry name" value="Phosphatidylinositol (PI) phosphodiesterase"/>
    <property type="match status" value="1"/>
</dbReference>
<dbReference type="Pfam" id="PF03009">
    <property type="entry name" value="GDPD"/>
    <property type="match status" value="1"/>
</dbReference>
<dbReference type="STRING" id="1629334.Cva_00531"/>
<dbReference type="EMBL" id="BBVC01000020">
    <property type="protein sequence ID" value="GAO97890.1"/>
    <property type="molecule type" value="Genomic_DNA"/>
</dbReference>
<protein>
    <submittedName>
        <fullName evidence="2">Glycerophosphoryl diester phosphodiesterase</fullName>
    </submittedName>
</protein>
<evidence type="ECO:0000313" key="2">
    <source>
        <dbReference type="EMBL" id="GAO97890.1"/>
    </source>
</evidence>
<reference evidence="2 3" key="1">
    <citation type="submission" date="2015-03" db="EMBL/GenBank/DDBJ databases">
        <title>Caedibacter varicaedens, whole genome shotgun sequence.</title>
        <authorList>
            <person name="Suzuki H."/>
            <person name="Dapper A.L."/>
            <person name="Gibson A.K."/>
            <person name="Jackson C."/>
            <person name="Lee H."/>
            <person name="Pejaver V.R."/>
            <person name="Doak T."/>
            <person name="Lynch M."/>
        </authorList>
    </citation>
    <scope>NUCLEOTIDE SEQUENCE [LARGE SCALE GENOMIC DNA]</scope>
</reference>
<gene>
    <name evidence="2" type="primary">ugpQ</name>
    <name evidence="2" type="ORF">Cva_00531</name>
</gene>
<organism evidence="2 3">
    <name type="scientific">Caedimonas varicaedens</name>
    <dbReference type="NCBI Taxonomy" id="1629334"/>
    <lineage>
        <taxon>Bacteria</taxon>
        <taxon>Pseudomonadati</taxon>
        <taxon>Pseudomonadota</taxon>
        <taxon>Alphaproteobacteria</taxon>
        <taxon>Holosporales</taxon>
        <taxon>Caedimonadaceae</taxon>
        <taxon>Caedimonas</taxon>
    </lineage>
</organism>
<dbReference type="PANTHER" id="PTHR46211:SF14">
    <property type="entry name" value="GLYCEROPHOSPHODIESTER PHOSPHODIESTERASE"/>
    <property type="match status" value="1"/>
</dbReference>
<comment type="caution">
    <text evidence="2">The sequence shown here is derived from an EMBL/GenBank/DDBJ whole genome shotgun (WGS) entry which is preliminary data.</text>
</comment>
<evidence type="ECO:0000313" key="3">
    <source>
        <dbReference type="Proteomes" id="UP000036771"/>
    </source>
</evidence>
<accession>A0A0K8MBH6</accession>